<feature type="domain" description="Hydantoinase B/oxoprolinase" evidence="2">
    <location>
        <begin position="10"/>
        <end position="533"/>
    </location>
</feature>
<dbReference type="PANTHER" id="PTHR11365">
    <property type="entry name" value="5-OXOPROLINASE RELATED"/>
    <property type="match status" value="1"/>
</dbReference>
<reference evidence="3 4" key="1">
    <citation type="submission" date="2019-06" db="EMBL/GenBank/DDBJ databases">
        <title>Sorghum-associated microbial communities from plants grown in Nebraska, USA.</title>
        <authorList>
            <person name="Schachtman D."/>
        </authorList>
    </citation>
    <scope>NUCLEOTIDE SEQUENCE [LARGE SCALE GENOMIC DNA]</scope>
    <source>
        <strain evidence="3 4">1225</strain>
    </source>
</reference>
<evidence type="ECO:0000259" key="2">
    <source>
        <dbReference type="Pfam" id="PF02538"/>
    </source>
</evidence>
<dbReference type="RefSeq" id="WP_145643056.1">
    <property type="nucleotide sequence ID" value="NZ_VIWP01000014.1"/>
</dbReference>
<gene>
    <name evidence="3" type="ORF">FHW37_11415</name>
</gene>
<dbReference type="Proteomes" id="UP000320653">
    <property type="component" value="Unassembled WGS sequence"/>
</dbReference>
<dbReference type="GO" id="GO:0017168">
    <property type="term" value="F:5-oxoprolinase (ATP-hydrolyzing) activity"/>
    <property type="evidence" value="ECO:0007669"/>
    <property type="project" value="TreeGrafter"/>
</dbReference>
<sequence length="666" mass="71590">MLQKTTINRAMLQVLADYCSATTEAMAHTLMRTAHSSFVKETEDFTTQLVTVQGETFASPKGLGATWFTNLDYGPALRMIDHYEEGAIYLTSDPYSGHVATHAPDVHAWKPVFHNGELVCFVACHVHNTDVGGAVPASLSRSLVEVHQEGIRIPPMKVWQNGEFDQNLLRIIDTNVRMPEQNWGDLNAQIACLNTGEAKVREMIKRFGIDVIMACQSELLDYAEAQARKIVSTIPDGEYFFADYADEDSDGGVPCRVAVTLTVKGTELTLDFTGSDPQLGSSLNMPTGGNPRHALVTIAVVLVLSTLDPHLVLNAGTTRMVHAILPEGTVMNAVAPAAVGMRSLVVAVSQLALLGAFQQALPDRLAASPGGAASLLNVKTIDRSGRQIMASIGPVSGGGGGSPQRDGVEGSGGNRSFLRNTPVEINEVEVPIHIERYGLVPDSGGAGKYRGGTAMLMEFQVFSPNSVVTARNRNRTRFASWGVLGGKAGMTSSFFRNPDDARRQDLGNIDVVRCNPGDVIRITGPGGGGYGNPAERPVQSVLSDLHAGFISRNGAAHDYGVIVSAEGNLDVAATELARARFGIESKRFEFGKDREKYEAVWTGERYDALTTILLTLPITWRFYVKHRIFEAVTDEVGSGGARAVFDAYSAIAARHPELPASVPPAN</sequence>
<keyword evidence="4" id="KW-1185">Reference proteome</keyword>
<organism evidence="3 4">
    <name type="scientific">Neorhizobium alkalisoli</name>
    <dbReference type="NCBI Taxonomy" id="528178"/>
    <lineage>
        <taxon>Bacteria</taxon>
        <taxon>Pseudomonadati</taxon>
        <taxon>Pseudomonadota</taxon>
        <taxon>Alphaproteobacteria</taxon>
        <taxon>Hyphomicrobiales</taxon>
        <taxon>Rhizobiaceae</taxon>
        <taxon>Rhizobium/Agrobacterium group</taxon>
        <taxon>Neorhizobium</taxon>
    </lineage>
</organism>
<evidence type="ECO:0000256" key="1">
    <source>
        <dbReference type="SAM" id="MobiDB-lite"/>
    </source>
</evidence>
<dbReference type="InterPro" id="IPR003692">
    <property type="entry name" value="Hydantoinase_B"/>
</dbReference>
<accession>A0A561Q7S8</accession>
<dbReference type="InterPro" id="IPR045079">
    <property type="entry name" value="Oxoprolinase-like"/>
</dbReference>
<dbReference type="GO" id="GO:0005829">
    <property type="term" value="C:cytosol"/>
    <property type="evidence" value="ECO:0007669"/>
    <property type="project" value="TreeGrafter"/>
</dbReference>
<evidence type="ECO:0000313" key="3">
    <source>
        <dbReference type="EMBL" id="TWF46446.1"/>
    </source>
</evidence>
<dbReference type="GO" id="GO:0006749">
    <property type="term" value="P:glutathione metabolic process"/>
    <property type="evidence" value="ECO:0007669"/>
    <property type="project" value="TreeGrafter"/>
</dbReference>
<proteinExistence type="predicted"/>
<dbReference type="Pfam" id="PF02538">
    <property type="entry name" value="Hydantoinase_B"/>
    <property type="match status" value="1"/>
</dbReference>
<dbReference type="AlphaFoldDB" id="A0A561Q7S8"/>
<protein>
    <submittedName>
        <fullName evidence="3">N-methylhydantoinase B</fullName>
    </submittedName>
</protein>
<dbReference type="PANTHER" id="PTHR11365:SF23">
    <property type="entry name" value="HYPOTHETICAL 5-OXOPROLINASE (EUROFUNG)-RELATED"/>
    <property type="match status" value="1"/>
</dbReference>
<evidence type="ECO:0000313" key="4">
    <source>
        <dbReference type="Proteomes" id="UP000320653"/>
    </source>
</evidence>
<comment type="caution">
    <text evidence="3">The sequence shown here is derived from an EMBL/GenBank/DDBJ whole genome shotgun (WGS) entry which is preliminary data.</text>
</comment>
<dbReference type="OrthoDB" id="9761586at2"/>
<feature type="region of interest" description="Disordered" evidence="1">
    <location>
        <begin position="392"/>
        <end position="418"/>
    </location>
</feature>
<dbReference type="EMBL" id="VIWP01000014">
    <property type="protein sequence ID" value="TWF46446.1"/>
    <property type="molecule type" value="Genomic_DNA"/>
</dbReference>
<name>A0A561Q7S8_9HYPH</name>